<evidence type="ECO:0000313" key="2">
    <source>
        <dbReference type="Proteomes" id="UP000887578"/>
    </source>
</evidence>
<evidence type="ECO:0000256" key="1">
    <source>
        <dbReference type="SAM" id="MobiDB-lite"/>
    </source>
</evidence>
<sequence>MTEPFSPTVSLPPDFSDVIERLEEREENERTPLLTAGSVISVVTDPGNFGGGRTIEEEYFPSTSRSIDGRRQIQNERGGGGRRRRRRLRTVRRVHSESDIRNPRVTRLRRLVF</sequence>
<organism evidence="2 3">
    <name type="scientific">Panagrolaimus davidi</name>
    <dbReference type="NCBI Taxonomy" id="227884"/>
    <lineage>
        <taxon>Eukaryota</taxon>
        <taxon>Metazoa</taxon>
        <taxon>Ecdysozoa</taxon>
        <taxon>Nematoda</taxon>
        <taxon>Chromadorea</taxon>
        <taxon>Rhabditida</taxon>
        <taxon>Tylenchina</taxon>
        <taxon>Panagrolaimomorpha</taxon>
        <taxon>Panagrolaimoidea</taxon>
        <taxon>Panagrolaimidae</taxon>
        <taxon>Panagrolaimus</taxon>
    </lineage>
</organism>
<accession>A0A914PZ09</accession>
<dbReference type="Proteomes" id="UP000887578">
    <property type="component" value="Unplaced"/>
</dbReference>
<dbReference type="AlphaFoldDB" id="A0A914PZ09"/>
<protein>
    <submittedName>
        <fullName evidence="3">Uncharacterized protein</fullName>
    </submittedName>
</protein>
<feature type="region of interest" description="Disordered" evidence="1">
    <location>
        <begin position="62"/>
        <end position="95"/>
    </location>
</feature>
<feature type="compositionally biased region" description="Basic residues" evidence="1">
    <location>
        <begin position="80"/>
        <end position="93"/>
    </location>
</feature>
<reference evidence="3" key="1">
    <citation type="submission" date="2022-11" db="UniProtKB">
        <authorList>
            <consortium name="WormBaseParasite"/>
        </authorList>
    </citation>
    <scope>IDENTIFICATION</scope>
</reference>
<dbReference type="WBParaSite" id="PDA_v2.g20109.t1">
    <property type="protein sequence ID" value="PDA_v2.g20109.t1"/>
    <property type="gene ID" value="PDA_v2.g20109"/>
</dbReference>
<name>A0A914PZ09_9BILA</name>
<keyword evidence="2" id="KW-1185">Reference proteome</keyword>
<proteinExistence type="predicted"/>
<evidence type="ECO:0000313" key="3">
    <source>
        <dbReference type="WBParaSite" id="PDA_v2.g20109.t1"/>
    </source>
</evidence>